<feature type="region of interest" description="Disordered" evidence="2">
    <location>
        <begin position="1"/>
        <end position="27"/>
    </location>
</feature>
<reference evidence="4" key="1">
    <citation type="submission" date="2020-05" db="EMBL/GenBank/DDBJ databases">
        <authorList>
            <person name="Chiriac C."/>
            <person name="Salcher M."/>
            <person name="Ghai R."/>
            <person name="Kavagutti S V."/>
        </authorList>
    </citation>
    <scope>NUCLEOTIDE SEQUENCE</scope>
</reference>
<evidence type="ECO:0000256" key="1">
    <source>
        <dbReference type="SAM" id="Coils"/>
    </source>
</evidence>
<feature type="compositionally biased region" description="Gly residues" evidence="2">
    <location>
        <begin position="255"/>
        <end position="273"/>
    </location>
</feature>
<feature type="domain" description="M23ase beta-sheet core" evidence="3">
    <location>
        <begin position="308"/>
        <end position="402"/>
    </location>
</feature>
<evidence type="ECO:0000313" key="4">
    <source>
        <dbReference type="EMBL" id="CAB4589256.1"/>
    </source>
</evidence>
<protein>
    <submittedName>
        <fullName evidence="4">Unannotated protein</fullName>
    </submittedName>
</protein>
<dbReference type="CDD" id="cd12797">
    <property type="entry name" value="M23_peptidase"/>
    <property type="match status" value="1"/>
</dbReference>
<dbReference type="Pfam" id="PF01551">
    <property type="entry name" value="Peptidase_M23"/>
    <property type="match status" value="1"/>
</dbReference>
<dbReference type="GO" id="GO:0004222">
    <property type="term" value="F:metalloendopeptidase activity"/>
    <property type="evidence" value="ECO:0007669"/>
    <property type="project" value="TreeGrafter"/>
</dbReference>
<dbReference type="InterPro" id="IPR050570">
    <property type="entry name" value="Cell_wall_metabolism_enzyme"/>
</dbReference>
<dbReference type="AlphaFoldDB" id="A0A6J6FJS3"/>
<accession>A0A6J6FJS3</accession>
<dbReference type="InterPro" id="IPR016047">
    <property type="entry name" value="M23ase_b-sheet_dom"/>
</dbReference>
<gene>
    <name evidence="4" type="ORF">UFOPK1493_03651</name>
</gene>
<dbReference type="EMBL" id="CAEZSR010000217">
    <property type="protein sequence ID" value="CAB4589256.1"/>
    <property type="molecule type" value="Genomic_DNA"/>
</dbReference>
<dbReference type="SUPFAM" id="SSF51261">
    <property type="entry name" value="Duplicated hybrid motif"/>
    <property type="match status" value="1"/>
</dbReference>
<dbReference type="InterPro" id="IPR011055">
    <property type="entry name" value="Dup_hybrid_motif"/>
</dbReference>
<feature type="coiled-coil region" evidence="1">
    <location>
        <begin position="122"/>
        <end position="201"/>
    </location>
</feature>
<evidence type="ECO:0000259" key="3">
    <source>
        <dbReference type="Pfam" id="PF01551"/>
    </source>
</evidence>
<dbReference type="PANTHER" id="PTHR21666:SF268">
    <property type="entry name" value="PEPTIDASE M23 DOMAIN-CONTAINING PROTEIN"/>
    <property type="match status" value="1"/>
</dbReference>
<organism evidence="4">
    <name type="scientific">freshwater metagenome</name>
    <dbReference type="NCBI Taxonomy" id="449393"/>
    <lineage>
        <taxon>unclassified sequences</taxon>
        <taxon>metagenomes</taxon>
        <taxon>ecological metagenomes</taxon>
    </lineage>
</organism>
<dbReference type="Gene3D" id="2.70.70.10">
    <property type="entry name" value="Glucose Permease (Domain IIA)"/>
    <property type="match status" value="1"/>
</dbReference>
<proteinExistence type="predicted"/>
<name>A0A6J6FJS3_9ZZZZ</name>
<evidence type="ECO:0000256" key="2">
    <source>
        <dbReference type="SAM" id="MobiDB-lite"/>
    </source>
</evidence>
<feature type="region of interest" description="Disordered" evidence="2">
    <location>
        <begin position="206"/>
        <end position="273"/>
    </location>
</feature>
<keyword evidence="1" id="KW-0175">Coiled coil</keyword>
<sequence>MRAPASVDGTDPSDTAAEQAAREIADARDRANAAADALFQAESDLDALQVEQQRLENDIAVLQAEIDALRATVEAVAINRFTRAGTDSMPLLTGFRTAGEQAQVDVLIDVVNETSAEDFDQFDALNNDLADARAELERAEAAGEAARAELERRREVALAEVERLKEVEEQRLKDEAVRRALEIEEAERRRQEEEAADALRAQAAALDPLGRQTQASTVPDPASGTGSGGGAAGSDDPLIVGDGDIDEPLPIGPVSSGGAGGGLTGTLGPGGRPGSDPGVLGGAGWLCPVQGPVSFGDTWGAPRSGGRSHQGVDMIGDRGLPIVAVVDGFAQAKVNVLGGNTVSLSGADGNRYYFAHLDTWGALGQVTAGTVIGYLGDTGNAKFSVPHLHLQIHPGGGAAVNPYPTVRAFC</sequence>
<dbReference type="PANTHER" id="PTHR21666">
    <property type="entry name" value="PEPTIDASE-RELATED"/>
    <property type="match status" value="1"/>
</dbReference>